<feature type="domain" description="Orotidine 5'-phosphate decarboxylase" evidence="8">
    <location>
        <begin position="2"/>
        <end position="203"/>
    </location>
</feature>
<dbReference type="SMART" id="SM00934">
    <property type="entry name" value="OMPdecase"/>
    <property type="match status" value="1"/>
</dbReference>
<keyword evidence="6" id="KW-0456">Lyase</keyword>
<dbReference type="Proteomes" id="UP000199300">
    <property type="component" value="Unassembled WGS sequence"/>
</dbReference>
<comment type="similarity">
    <text evidence="3">Belongs to the HPS/KGPDC family. HPS subfamily.</text>
</comment>
<dbReference type="PANTHER" id="PTHR35039">
    <property type="entry name" value="3-KETO-L-GULONATE-6-PHOSPHATE DECARBOXYLASE SGBH-RELATED"/>
    <property type="match status" value="1"/>
</dbReference>
<dbReference type="RefSeq" id="WP_091500066.1">
    <property type="nucleotide sequence ID" value="NZ_FODJ01000015.1"/>
</dbReference>
<accession>A0A1H8T780</accession>
<protein>
    <recommendedName>
        <fullName evidence="4">3-hexulose-6-phosphate synthase</fullName>
        <ecNumber evidence="4">4.1.2.43</ecNumber>
    </recommendedName>
</protein>
<name>A0A1H8T780_9BACI</name>
<dbReference type="AlphaFoldDB" id="A0A1H8T780"/>
<evidence type="ECO:0000259" key="8">
    <source>
        <dbReference type="SMART" id="SM00934"/>
    </source>
</evidence>
<dbReference type="GO" id="GO:0019647">
    <property type="term" value="P:formaldehyde assimilation via ribulose monophosphate cycle"/>
    <property type="evidence" value="ECO:0007669"/>
    <property type="project" value="UniProtKB-UniPathway"/>
</dbReference>
<dbReference type="InterPro" id="IPR013785">
    <property type="entry name" value="Aldolase_TIM"/>
</dbReference>
<keyword evidence="5" id="KW-0554">One-carbon metabolism</keyword>
<dbReference type="GO" id="GO:0006730">
    <property type="term" value="P:one-carbon metabolic process"/>
    <property type="evidence" value="ECO:0007669"/>
    <property type="project" value="UniProtKB-KW"/>
</dbReference>
<proteinExistence type="inferred from homology"/>
<evidence type="ECO:0000256" key="3">
    <source>
        <dbReference type="ARBA" id="ARBA00006350"/>
    </source>
</evidence>
<organism evidence="9 10">
    <name type="scientific">Amphibacillus marinus</name>
    <dbReference type="NCBI Taxonomy" id="872970"/>
    <lineage>
        <taxon>Bacteria</taxon>
        <taxon>Bacillati</taxon>
        <taxon>Bacillota</taxon>
        <taxon>Bacilli</taxon>
        <taxon>Bacillales</taxon>
        <taxon>Bacillaceae</taxon>
        <taxon>Amphibacillus</taxon>
    </lineage>
</organism>
<dbReference type="OrthoDB" id="43475at2"/>
<keyword evidence="10" id="KW-1185">Reference proteome</keyword>
<dbReference type="STRING" id="872970.SAMN04488134_1156"/>
<dbReference type="SUPFAM" id="SSF51366">
    <property type="entry name" value="Ribulose-phoshate binding barrel"/>
    <property type="match status" value="1"/>
</dbReference>
<dbReference type="CDD" id="cd04726">
    <property type="entry name" value="KGPDC_HPS"/>
    <property type="match status" value="1"/>
</dbReference>
<gene>
    <name evidence="9" type="ORF">SAMN04488134_1156</name>
</gene>
<comment type="pathway">
    <text evidence="2">One-carbon metabolism; formaldehyde assimilation via RuMP pathway; D-fructose 6-phosphate from D-ribulose 5-phosphate and formaldehyde: step 1/2.</text>
</comment>
<dbReference type="EMBL" id="FODJ01000015">
    <property type="protein sequence ID" value="SEO86761.1"/>
    <property type="molecule type" value="Genomic_DNA"/>
</dbReference>
<dbReference type="PANTHER" id="PTHR35039:SF3">
    <property type="entry name" value="3-KETO-L-GULONATE-6-PHOSPHATE DECARBOXYLASE SGBH-RELATED"/>
    <property type="match status" value="1"/>
</dbReference>
<dbReference type="InterPro" id="IPR017553">
    <property type="entry name" value="3-hexulose-6-phosphate_synth"/>
</dbReference>
<dbReference type="GO" id="GO:0019854">
    <property type="term" value="P:L-ascorbic acid catabolic process"/>
    <property type="evidence" value="ECO:0007669"/>
    <property type="project" value="TreeGrafter"/>
</dbReference>
<dbReference type="InterPro" id="IPR001754">
    <property type="entry name" value="OMPdeCOase_dom"/>
</dbReference>
<dbReference type="Pfam" id="PF00215">
    <property type="entry name" value="OMPdecase"/>
    <property type="match status" value="1"/>
</dbReference>
<dbReference type="GO" id="GO:0006207">
    <property type="term" value="P:'de novo' pyrimidine nucleobase biosynthetic process"/>
    <property type="evidence" value="ECO:0007669"/>
    <property type="project" value="InterPro"/>
</dbReference>
<dbReference type="UniPathway" id="UPA00294">
    <property type="reaction ID" value="UER00434"/>
</dbReference>
<evidence type="ECO:0000256" key="6">
    <source>
        <dbReference type="ARBA" id="ARBA00023239"/>
    </source>
</evidence>
<evidence type="ECO:0000256" key="7">
    <source>
        <dbReference type="ARBA" id="ARBA00023277"/>
    </source>
</evidence>
<comment type="catalytic activity">
    <reaction evidence="1">
        <text>D-ribulose 5-phosphate + formaldehyde = D-arabino-hex-3-ulose 6-phosphate</text>
        <dbReference type="Rhea" id="RHEA:25201"/>
        <dbReference type="ChEBI" id="CHEBI:16842"/>
        <dbReference type="ChEBI" id="CHEBI:58121"/>
        <dbReference type="ChEBI" id="CHEBI:58542"/>
        <dbReference type="EC" id="4.1.2.43"/>
    </reaction>
</comment>
<evidence type="ECO:0000313" key="9">
    <source>
        <dbReference type="EMBL" id="SEO86761.1"/>
    </source>
</evidence>
<dbReference type="Gene3D" id="3.20.20.70">
    <property type="entry name" value="Aldolase class I"/>
    <property type="match status" value="1"/>
</dbReference>
<evidence type="ECO:0000256" key="1">
    <source>
        <dbReference type="ARBA" id="ARBA00000718"/>
    </source>
</evidence>
<dbReference type="GO" id="GO:0004590">
    <property type="term" value="F:orotidine-5'-phosphate decarboxylase activity"/>
    <property type="evidence" value="ECO:0007669"/>
    <property type="project" value="InterPro"/>
</dbReference>
<evidence type="ECO:0000313" key="10">
    <source>
        <dbReference type="Proteomes" id="UP000199300"/>
    </source>
</evidence>
<evidence type="ECO:0000256" key="4">
    <source>
        <dbReference type="ARBA" id="ARBA00012890"/>
    </source>
</evidence>
<dbReference type="GO" id="GO:0043801">
    <property type="term" value="F:hexulose-6-phosphate synthase activity"/>
    <property type="evidence" value="ECO:0007669"/>
    <property type="project" value="UniProtKB-EC"/>
</dbReference>
<sequence>MKLQLALDDITLNDALSLLKAIEPYIDIVEVGTPFMMEYGMEGVRSIKQSFSTIEVLCDAKIMDAGSYEAQLTFEAGADYVTVLGVTDDLTIEEVVRAARAHAGKVMVDMICVKDLKERSQRLEELNVDAIAVHTGVDQQAAGRTPLDDLKVLSKYVKKTPIAVAGGINQQSIKDYLTYRPDILIVGGGIIHADNPVEAAKNLANQLKGVNSV</sequence>
<dbReference type="NCBIfam" id="TIGR03128">
    <property type="entry name" value="RuMP_HxlA"/>
    <property type="match status" value="1"/>
</dbReference>
<reference evidence="9 10" key="1">
    <citation type="submission" date="2016-10" db="EMBL/GenBank/DDBJ databases">
        <authorList>
            <person name="de Groot N.N."/>
        </authorList>
    </citation>
    <scope>NUCLEOTIDE SEQUENCE [LARGE SCALE GENOMIC DNA]</scope>
    <source>
        <strain evidence="9 10">CGMCC 1.10434</strain>
    </source>
</reference>
<dbReference type="InterPro" id="IPR041710">
    <property type="entry name" value="HPS/KGPDC"/>
</dbReference>
<dbReference type="EC" id="4.1.2.43" evidence="4"/>
<dbReference type="GO" id="GO:0033982">
    <property type="term" value="F:3-dehydro-L-gulonate-6-phosphate decarboxylase activity"/>
    <property type="evidence" value="ECO:0007669"/>
    <property type="project" value="TreeGrafter"/>
</dbReference>
<dbReference type="FunFam" id="3.20.20.70:FF:000022">
    <property type="entry name" value="3-keto-L-gulonate-6-phosphate decarboxylase UlaD"/>
    <property type="match status" value="1"/>
</dbReference>
<keyword evidence="7" id="KW-0119">Carbohydrate metabolism</keyword>
<evidence type="ECO:0000256" key="5">
    <source>
        <dbReference type="ARBA" id="ARBA00022563"/>
    </source>
</evidence>
<dbReference type="InterPro" id="IPR011060">
    <property type="entry name" value="RibuloseP-bd_barrel"/>
</dbReference>
<evidence type="ECO:0000256" key="2">
    <source>
        <dbReference type="ARBA" id="ARBA00005014"/>
    </source>
</evidence>